<gene>
    <name evidence="2" type="ORF">ACFSR9_03460</name>
</gene>
<keyword evidence="3" id="KW-1185">Reference proteome</keyword>
<evidence type="ECO:0000256" key="1">
    <source>
        <dbReference type="SAM" id="SignalP"/>
    </source>
</evidence>
<dbReference type="RefSeq" id="WP_386843069.1">
    <property type="nucleotide sequence ID" value="NZ_JBHUMK010000012.1"/>
</dbReference>
<dbReference type="InterPro" id="IPR007391">
    <property type="entry name" value="Vancomycin_resist_VanW"/>
</dbReference>
<dbReference type="Proteomes" id="UP001597475">
    <property type="component" value="Unassembled WGS sequence"/>
</dbReference>
<keyword evidence="1" id="KW-0732">Signal</keyword>
<dbReference type="PANTHER" id="PTHR35788">
    <property type="entry name" value="EXPORTED PROTEIN-RELATED"/>
    <property type="match status" value="1"/>
</dbReference>
<organism evidence="2 3">
    <name type="scientific">Deinococcus taklimakanensis</name>
    <dbReference type="NCBI Taxonomy" id="536443"/>
    <lineage>
        <taxon>Bacteria</taxon>
        <taxon>Thermotogati</taxon>
        <taxon>Deinococcota</taxon>
        <taxon>Deinococci</taxon>
        <taxon>Deinococcales</taxon>
        <taxon>Deinococcaceae</taxon>
        <taxon>Deinococcus</taxon>
    </lineage>
</organism>
<name>A0ABW5P2N2_9DEIO</name>
<feature type="chain" id="PRO_5047187857" evidence="1">
    <location>
        <begin position="26"/>
        <end position="395"/>
    </location>
</feature>
<comment type="caution">
    <text evidence="2">The sequence shown here is derived from an EMBL/GenBank/DDBJ whole genome shotgun (WGS) entry which is preliminary data.</text>
</comment>
<protein>
    <submittedName>
        <fullName evidence="2">VanW family protein</fullName>
    </submittedName>
</protein>
<dbReference type="EMBL" id="JBHUMK010000012">
    <property type="protein sequence ID" value="MFD2608497.1"/>
    <property type="molecule type" value="Genomic_DNA"/>
</dbReference>
<accession>A0ABW5P2N2</accession>
<reference evidence="3" key="1">
    <citation type="journal article" date="2019" name="Int. J. Syst. Evol. Microbiol.">
        <title>The Global Catalogue of Microorganisms (GCM) 10K type strain sequencing project: providing services to taxonomists for standard genome sequencing and annotation.</title>
        <authorList>
            <consortium name="The Broad Institute Genomics Platform"/>
            <consortium name="The Broad Institute Genome Sequencing Center for Infectious Disease"/>
            <person name="Wu L."/>
            <person name="Ma J."/>
        </authorList>
    </citation>
    <scope>NUCLEOTIDE SEQUENCE [LARGE SCALE GENOMIC DNA]</scope>
    <source>
        <strain evidence="3">KCTC 33842</strain>
    </source>
</reference>
<sequence>MIPLSFSRRAALALLTLGLGAQAHAETPAHPGFRLTLHSSEQKIAKGKVSTHPVTKVWAVPAAGVAASRKHGKFSSTLGPLLDRIEAQVNARKPRPATFRNVEGRWVATEQTGWVFDRDGTKANFLKAVKAGKNTAQVAYKAVKPQRSVKLLAQRGVLWHVATGSSSYAGSPDFREKNILVGASKLDNFFIAPGHEFNFNEEIGQIDASTGFVKGFVISGGTLSKEDGGGICQVSTTIFRALYQAGLPITERHEHSHRVKYYDPVGYEATVYAPAKNLRMKNDTGKSLFIQAAWDTEAQTLRFDTFGANTGRTVNVSKPVITDFKAPADPSYTPDERVAPGDRRLLDTPMQGMTSVITRTIKQGGKTVSTDKLKSVYAPWGAVYGVNPADTRLKR</sequence>
<evidence type="ECO:0000313" key="3">
    <source>
        <dbReference type="Proteomes" id="UP001597475"/>
    </source>
</evidence>
<proteinExistence type="predicted"/>
<dbReference type="InterPro" id="IPR052913">
    <property type="entry name" value="Glycopeptide_resist_protein"/>
</dbReference>
<dbReference type="Pfam" id="PF04294">
    <property type="entry name" value="VanW"/>
    <property type="match status" value="1"/>
</dbReference>
<dbReference type="PANTHER" id="PTHR35788:SF1">
    <property type="entry name" value="EXPORTED PROTEIN"/>
    <property type="match status" value="1"/>
</dbReference>
<feature type="signal peptide" evidence="1">
    <location>
        <begin position="1"/>
        <end position="25"/>
    </location>
</feature>
<evidence type="ECO:0000313" key="2">
    <source>
        <dbReference type="EMBL" id="MFD2608497.1"/>
    </source>
</evidence>